<name>A0A5C3L7J1_COPMA</name>
<evidence type="ECO:0008006" key="3">
    <source>
        <dbReference type="Google" id="ProtNLM"/>
    </source>
</evidence>
<evidence type="ECO:0000313" key="2">
    <source>
        <dbReference type="Proteomes" id="UP000307440"/>
    </source>
</evidence>
<dbReference type="EMBL" id="ML210204">
    <property type="protein sequence ID" value="TFK24208.1"/>
    <property type="molecule type" value="Genomic_DNA"/>
</dbReference>
<accession>A0A5C3L7J1</accession>
<protein>
    <recommendedName>
        <fullName evidence="3">F-box domain-containing protein</fullName>
    </recommendedName>
</protein>
<keyword evidence="2" id="KW-1185">Reference proteome</keyword>
<proteinExistence type="predicted"/>
<dbReference type="OrthoDB" id="3139399at2759"/>
<dbReference type="Proteomes" id="UP000307440">
    <property type="component" value="Unassembled WGS sequence"/>
</dbReference>
<sequence>MDTIPTEVLEEIFLLCLPDTLDASIPSSRCAPLLLTHISSRWRTIASNYRKLWTSLRLVPNRATSVSASPDVEFDSVPDAWNYARLTHYRFHRLFDHWIARCVPRPIALSIEIPAISTVGFELYRSEFDELWKDLFDCTLLAHHSDIGLLRIEENIWTVLNHVFTAAAAKSRFPNLQMVTVDTYRYTSSMSHYDSREMALTPSFPQLLMRINLDLGHFVLNGFNALKRSSLQNLTHLCIQKYPFNKSITRNVDSRQLAFVGDDQRLVTMRMLKQLDVLFRSRDTHSESEFFQKVNCPKLEVLATRTVAKRDDKNWDSPWTGYGSRLTAEDAGSHDRTVFWTGTYATNWPPRSLQSLFLSQGYRVSVSSLINALVLLDNLVTLVLESDIIDYDPLFECLTTDPTIIPDVKRFELRLHHPYPCQLYRGQTKRRFTWKKYSEMAASRVWDDCFALALRPGSWWPQVFLWKDHPLSSAIIQGDLSERGLLHEEGEYNGPKGKLSALLTIVDADTDPMDNWDQPPLPQWIEDENIE</sequence>
<evidence type="ECO:0000313" key="1">
    <source>
        <dbReference type="EMBL" id="TFK24208.1"/>
    </source>
</evidence>
<organism evidence="1 2">
    <name type="scientific">Coprinopsis marcescibilis</name>
    <name type="common">Agaric fungus</name>
    <name type="synonym">Psathyrella marcescibilis</name>
    <dbReference type="NCBI Taxonomy" id="230819"/>
    <lineage>
        <taxon>Eukaryota</taxon>
        <taxon>Fungi</taxon>
        <taxon>Dikarya</taxon>
        <taxon>Basidiomycota</taxon>
        <taxon>Agaricomycotina</taxon>
        <taxon>Agaricomycetes</taxon>
        <taxon>Agaricomycetidae</taxon>
        <taxon>Agaricales</taxon>
        <taxon>Agaricineae</taxon>
        <taxon>Psathyrellaceae</taxon>
        <taxon>Coprinopsis</taxon>
    </lineage>
</organism>
<dbReference type="AlphaFoldDB" id="A0A5C3L7J1"/>
<reference evidence="1 2" key="1">
    <citation type="journal article" date="2019" name="Nat. Ecol. Evol.">
        <title>Megaphylogeny resolves global patterns of mushroom evolution.</title>
        <authorList>
            <person name="Varga T."/>
            <person name="Krizsan K."/>
            <person name="Foldi C."/>
            <person name="Dima B."/>
            <person name="Sanchez-Garcia M."/>
            <person name="Sanchez-Ramirez S."/>
            <person name="Szollosi G.J."/>
            <person name="Szarkandi J.G."/>
            <person name="Papp V."/>
            <person name="Albert L."/>
            <person name="Andreopoulos W."/>
            <person name="Angelini C."/>
            <person name="Antonin V."/>
            <person name="Barry K.W."/>
            <person name="Bougher N.L."/>
            <person name="Buchanan P."/>
            <person name="Buyck B."/>
            <person name="Bense V."/>
            <person name="Catcheside P."/>
            <person name="Chovatia M."/>
            <person name="Cooper J."/>
            <person name="Damon W."/>
            <person name="Desjardin D."/>
            <person name="Finy P."/>
            <person name="Geml J."/>
            <person name="Haridas S."/>
            <person name="Hughes K."/>
            <person name="Justo A."/>
            <person name="Karasinski D."/>
            <person name="Kautmanova I."/>
            <person name="Kiss B."/>
            <person name="Kocsube S."/>
            <person name="Kotiranta H."/>
            <person name="LaButti K.M."/>
            <person name="Lechner B.E."/>
            <person name="Liimatainen K."/>
            <person name="Lipzen A."/>
            <person name="Lukacs Z."/>
            <person name="Mihaltcheva S."/>
            <person name="Morgado L.N."/>
            <person name="Niskanen T."/>
            <person name="Noordeloos M.E."/>
            <person name="Ohm R.A."/>
            <person name="Ortiz-Santana B."/>
            <person name="Ovrebo C."/>
            <person name="Racz N."/>
            <person name="Riley R."/>
            <person name="Savchenko A."/>
            <person name="Shiryaev A."/>
            <person name="Soop K."/>
            <person name="Spirin V."/>
            <person name="Szebenyi C."/>
            <person name="Tomsovsky M."/>
            <person name="Tulloss R.E."/>
            <person name="Uehling J."/>
            <person name="Grigoriev I.V."/>
            <person name="Vagvolgyi C."/>
            <person name="Papp T."/>
            <person name="Martin F.M."/>
            <person name="Miettinen O."/>
            <person name="Hibbett D.S."/>
            <person name="Nagy L.G."/>
        </authorList>
    </citation>
    <scope>NUCLEOTIDE SEQUENCE [LARGE SCALE GENOMIC DNA]</scope>
    <source>
        <strain evidence="1 2">CBS 121175</strain>
    </source>
</reference>
<gene>
    <name evidence="1" type="ORF">FA15DRAFT_704751</name>
</gene>